<gene>
    <name evidence="3" type="primary">LOC117575939</name>
</gene>
<dbReference type="InterPro" id="IPR048300">
    <property type="entry name" value="TACO1_YebC-like_2nd/3rd_dom"/>
</dbReference>
<evidence type="ECO:0000313" key="3">
    <source>
        <dbReference type="RefSeq" id="XP_034116291.2"/>
    </source>
</evidence>
<name>A0A6P8XIG0_DROAB</name>
<dbReference type="InterPro" id="IPR029072">
    <property type="entry name" value="YebC-like"/>
</dbReference>
<dbReference type="PANTHER" id="PTHR12532:SF0">
    <property type="entry name" value="TRANSLATIONAL ACTIVATOR OF CYTOCHROME C OXIDASE 1"/>
    <property type="match status" value="1"/>
</dbReference>
<proteinExistence type="predicted"/>
<dbReference type="Pfam" id="PF01709">
    <property type="entry name" value="Transcrip_reg"/>
    <property type="match status" value="1"/>
</dbReference>
<sequence length="277" mass="30970">MDFSSHMLIMPISTPAKLPHIVANLTPHKSASTPMPHSISCSFDPEKRNGLDLDFELTDVVVPPTKGNIRKFIARRNGQLNPIGDFTDQLDRSISCPFQKSTVKKQNCVLHINYNGQQAALVCQVRTNDLAALKHRLSPLLRQHKSRFRNVQIERNLFKPTGLIHALVTCQTPIDLASLKLDAQRCKAQDCKVINMAEGKLCFNCQPSDLAKVTARLRLCGYKPLRSEVGQCARDSLVKLPVAQLQRYVEFLKALKADTDMVKVYDNVENSTATLHG</sequence>
<dbReference type="AlphaFoldDB" id="A0A6P8XIG0"/>
<protein>
    <submittedName>
        <fullName evidence="3">Uncharacterized protein LOC117575939</fullName>
    </submittedName>
</protein>
<organism evidence="2 3">
    <name type="scientific">Drosophila albomicans</name>
    <name type="common">Fruit fly</name>
    <dbReference type="NCBI Taxonomy" id="7291"/>
    <lineage>
        <taxon>Eukaryota</taxon>
        <taxon>Metazoa</taxon>
        <taxon>Ecdysozoa</taxon>
        <taxon>Arthropoda</taxon>
        <taxon>Hexapoda</taxon>
        <taxon>Insecta</taxon>
        <taxon>Pterygota</taxon>
        <taxon>Neoptera</taxon>
        <taxon>Endopterygota</taxon>
        <taxon>Diptera</taxon>
        <taxon>Brachycera</taxon>
        <taxon>Muscomorpha</taxon>
        <taxon>Ephydroidea</taxon>
        <taxon>Drosophilidae</taxon>
        <taxon>Drosophila</taxon>
    </lineage>
</organism>
<dbReference type="SUPFAM" id="SSF75625">
    <property type="entry name" value="YebC-like"/>
    <property type="match status" value="1"/>
</dbReference>
<accession>A0A6P8XIG0</accession>
<dbReference type="PANTHER" id="PTHR12532">
    <property type="entry name" value="TRANSLATIONAL ACTIVATOR OF CYTOCHROME C OXIDASE 1"/>
    <property type="match status" value="1"/>
</dbReference>
<dbReference type="InterPro" id="IPR002876">
    <property type="entry name" value="Transcrip_reg_TACO1-like"/>
</dbReference>
<dbReference type="Proteomes" id="UP000515160">
    <property type="component" value="Chromosome 2R"/>
</dbReference>
<dbReference type="RefSeq" id="XP_034116291.2">
    <property type="nucleotide sequence ID" value="XM_034260400.2"/>
</dbReference>
<dbReference type="InterPro" id="IPR026564">
    <property type="entry name" value="Transcrip_reg_TACO1-like_dom3"/>
</dbReference>
<dbReference type="GeneID" id="117575939"/>
<keyword evidence="2" id="KW-1185">Reference proteome</keyword>
<dbReference type="Gene3D" id="3.30.70.980">
    <property type="match status" value="2"/>
</dbReference>
<evidence type="ECO:0000259" key="1">
    <source>
        <dbReference type="Pfam" id="PF01709"/>
    </source>
</evidence>
<reference evidence="3" key="1">
    <citation type="submission" date="2025-08" db="UniProtKB">
        <authorList>
            <consortium name="RefSeq"/>
        </authorList>
    </citation>
    <scope>IDENTIFICATION</scope>
    <source>
        <strain evidence="3">15112-1751.03</strain>
        <tissue evidence="3">Whole Adult</tissue>
    </source>
</reference>
<dbReference type="GO" id="GO:0005739">
    <property type="term" value="C:mitochondrion"/>
    <property type="evidence" value="ECO:0007669"/>
    <property type="project" value="TreeGrafter"/>
</dbReference>
<dbReference type="OrthoDB" id="7825696at2759"/>
<feature type="domain" description="TACO1/YebC-like second and third" evidence="1">
    <location>
        <begin position="117"/>
        <end position="268"/>
    </location>
</feature>
<evidence type="ECO:0000313" key="2">
    <source>
        <dbReference type="Proteomes" id="UP000515160"/>
    </source>
</evidence>